<dbReference type="AlphaFoldDB" id="A0A0L0CSA4"/>
<proteinExistence type="predicted"/>
<keyword evidence="2" id="KW-1185">Reference proteome</keyword>
<reference evidence="1 2" key="1">
    <citation type="journal article" date="2015" name="Nat. Commun.">
        <title>Lucilia cuprina genome unlocks parasitic fly biology to underpin future interventions.</title>
        <authorList>
            <person name="Anstead C.A."/>
            <person name="Korhonen P.K."/>
            <person name="Young N.D."/>
            <person name="Hall R.S."/>
            <person name="Jex A.R."/>
            <person name="Murali S.C."/>
            <person name="Hughes D.S."/>
            <person name="Lee S.F."/>
            <person name="Perry T."/>
            <person name="Stroehlein A.J."/>
            <person name="Ansell B.R."/>
            <person name="Breugelmans B."/>
            <person name="Hofmann A."/>
            <person name="Qu J."/>
            <person name="Dugan S."/>
            <person name="Lee S.L."/>
            <person name="Chao H."/>
            <person name="Dinh H."/>
            <person name="Han Y."/>
            <person name="Doddapaneni H.V."/>
            <person name="Worley K.C."/>
            <person name="Muzny D.M."/>
            <person name="Ioannidis P."/>
            <person name="Waterhouse R.M."/>
            <person name="Zdobnov E.M."/>
            <person name="James P.J."/>
            <person name="Bagnall N.H."/>
            <person name="Kotze A.C."/>
            <person name="Gibbs R.A."/>
            <person name="Richards S."/>
            <person name="Batterham P."/>
            <person name="Gasser R.B."/>
        </authorList>
    </citation>
    <scope>NUCLEOTIDE SEQUENCE [LARGE SCALE GENOMIC DNA]</scope>
    <source>
        <strain evidence="1 2">LS</strain>
        <tissue evidence="1">Full body</tissue>
    </source>
</reference>
<accession>A0A0L0CSA4</accession>
<comment type="caution">
    <text evidence="1">The sequence shown here is derived from an EMBL/GenBank/DDBJ whole genome shotgun (WGS) entry which is preliminary data.</text>
</comment>
<dbReference type="Proteomes" id="UP000037069">
    <property type="component" value="Unassembled WGS sequence"/>
</dbReference>
<gene>
    <name evidence="1" type="ORF">FF38_05963</name>
</gene>
<evidence type="ECO:0000313" key="2">
    <source>
        <dbReference type="Proteomes" id="UP000037069"/>
    </source>
</evidence>
<dbReference type="EMBL" id="JRES01000080">
    <property type="protein sequence ID" value="KNC34294.1"/>
    <property type="molecule type" value="Genomic_DNA"/>
</dbReference>
<name>A0A0L0CSA4_LUCCU</name>
<organism evidence="1 2">
    <name type="scientific">Lucilia cuprina</name>
    <name type="common">Green bottle fly</name>
    <name type="synonym">Australian sheep blowfly</name>
    <dbReference type="NCBI Taxonomy" id="7375"/>
    <lineage>
        <taxon>Eukaryota</taxon>
        <taxon>Metazoa</taxon>
        <taxon>Ecdysozoa</taxon>
        <taxon>Arthropoda</taxon>
        <taxon>Hexapoda</taxon>
        <taxon>Insecta</taxon>
        <taxon>Pterygota</taxon>
        <taxon>Neoptera</taxon>
        <taxon>Endopterygota</taxon>
        <taxon>Diptera</taxon>
        <taxon>Brachycera</taxon>
        <taxon>Muscomorpha</taxon>
        <taxon>Oestroidea</taxon>
        <taxon>Calliphoridae</taxon>
        <taxon>Luciliinae</taxon>
        <taxon>Lucilia</taxon>
    </lineage>
</organism>
<sequence length="168" mass="19132">MPNSEDFVTATAGYHGVVCGMKCMLLLQICVSNLSKIAIKKEISYKNGNYQTFPKKKEIVENFMEQIQHLKVLLVIPIFIELNINKFVVSYCVPGMRIRVNCIFVMNITSQHNNDDDDVLDDDTDIVWTIMLESVCTCRLSLTRLELLSASSKQAQLMKLITTDDTKF</sequence>
<evidence type="ECO:0000313" key="1">
    <source>
        <dbReference type="EMBL" id="KNC34294.1"/>
    </source>
</evidence>
<protein>
    <submittedName>
        <fullName evidence="1">Uncharacterized protein</fullName>
    </submittedName>
</protein>